<dbReference type="NCBIfam" id="TIGR00239">
    <property type="entry name" value="2oxo_dh_E1"/>
    <property type="match status" value="1"/>
</dbReference>
<dbReference type="Pfam" id="PF16078">
    <property type="entry name" value="2-oxogl_dehyd_N"/>
    <property type="match status" value="1"/>
</dbReference>
<dbReference type="PANTHER" id="PTHR23152:SF4">
    <property type="entry name" value="2-OXOADIPATE DEHYDROGENASE COMPLEX COMPONENT E1"/>
    <property type="match status" value="1"/>
</dbReference>
<keyword evidence="5" id="KW-0479">Metal-binding</keyword>
<dbReference type="SUPFAM" id="SSF52777">
    <property type="entry name" value="CoA-dependent acyltransferases"/>
    <property type="match status" value="1"/>
</dbReference>
<dbReference type="GO" id="GO:0006099">
    <property type="term" value="P:tricarboxylic acid cycle"/>
    <property type="evidence" value="ECO:0007669"/>
    <property type="project" value="UniProtKB-UniPathway"/>
</dbReference>
<dbReference type="Pfam" id="PF00198">
    <property type="entry name" value="2-oxoacid_dh"/>
    <property type="match status" value="1"/>
</dbReference>
<name>A0A6J7DG56_9ZZZZ</name>
<keyword evidence="9" id="KW-0511">Multifunctional enzyme</keyword>
<dbReference type="SUPFAM" id="SSF52518">
    <property type="entry name" value="Thiamin diphosphate-binding fold (THDP-binding)"/>
    <property type="match status" value="2"/>
</dbReference>
<organism evidence="12">
    <name type="scientific">freshwater metagenome</name>
    <dbReference type="NCBI Taxonomy" id="449393"/>
    <lineage>
        <taxon>unclassified sequences</taxon>
        <taxon>metagenomes</taxon>
        <taxon>ecological metagenomes</taxon>
    </lineage>
</organism>
<protein>
    <recommendedName>
        <fullName evidence="4">oxoglutarate dehydrogenase (succinyl-transferring)</fullName>
        <ecNumber evidence="4">1.2.4.2</ecNumber>
    </recommendedName>
</protein>
<evidence type="ECO:0000256" key="6">
    <source>
        <dbReference type="ARBA" id="ARBA00022842"/>
    </source>
</evidence>
<dbReference type="InterPro" id="IPR011603">
    <property type="entry name" value="2oxoglutarate_DH_E1"/>
</dbReference>
<sequence>MTSNLKGVPPTSDSVSNIAKSGSFGPNAWLIDDLYEQFLRDPSSVSQTWQDFFADYQRAPIALAPTVAAPGDGPSTKSAVGAIVNKDATPLRGAAARIVTNMSASLSVPTATSVRTVSARLLEINRIAMNEAVSRITGTKISFTHFIAYAMVRGLRFVPTMNATFVDAVDEKGTPGVIRHDHVGLGLAVDVEKSDGTRNLMVPVIKDADTYDFRGFVFAYEELVRKIHGGKAGADDLAGATVSLTNPGTIGTVQSVPRLMPGQGAIFGVGALGWPAGFETADPRALAAMGVGKVMTLTSTYDHRIIQGAESGLFLKYVAECLTGGHGFYEEAFTAMGVPYEPAQWAHDTNDVTNADEQILKQIRVQELINMYRVRGHLQADLDPLRAEPPMQHAELDLANYGLTIWDLSRTFVVDGLAGKTHATLDQALSILRDAYCRTVGVEYMHIMDPDQKKWFQRQLEGVTTTVTPAGQQRIMEKLTAAEVFEKFLHTRYVGQKRFGLEGGEATIVALDAIISSAAENGASDVIIGMAHRGRLNILANVVGKSYSDIFSEFEGNLDPESVQGSGDVKYHKGATGYYTAPSGARVAVAMASNPSHLEAVNPVVEGIIRAKQDLVIRPSDGSSVVPMPEKFPGLAILIHGDAAFAGQGVVAETLNMSQLSGYRIGGTVHIVINNQVGFTTAPSSSRSSFYPTDVAKMIQAPIIHVNGDDPEACARAAKLAIDYRESFKRDVVLDIVCYRRHGHNEGDDPSYTQPLMYRVIDQTRSVRKIYTETLIRRGDLDLESAEASLNTFNQKLQEVLDEVRTIPKPVLENVSPLEVHPDLPAPATGFAREALLAIADATSRVPDGFTMHPKLERQFAQRTQMVAEDEVDWSLGEAMAFGSLLLEGTNVRLMGQDSRRGTFSQRHAAFIDNVNGDQWIPLSHLEGANGFFTVRDSFLSEYAALGYEYGYSVEAKRALVAWEAQFGDFVNGAQIIIDNFIVAADDKWGQSANLVMLLPHGYEGQGPEHSSGRIERFLTLCARNNMRVTQPTTAAQYFHLLRSQVRRENLTPLVIFTPKSMLRATATRSPLADLVEGSFQTVTCNFEGDAKAVTRLILATGKIGHEAEVHRVSLTSGDHVAIARVEQLYPWPEEAIQELLGRFSNVTEVVWLQEEPENMGAWPFVHRQLHRSLGADLALRHVTRAESASPATGSSLVHAAEQADLLSRAIG</sequence>
<dbReference type="PIRSF" id="PIRSF000157">
    <property type="entry name" value="Oxoglu_dh_E1"/>
    <property type="match status" value="1"/>
</dbReference>
<dbReference type="InterPro" id="IPR023213">
    <property type="entry name" value="CAT-like_dom_sf"/>
</dbReference>
<dbReference type="InterPro" id="IPR005475">
    <property type="entry name" value="Transketolase-like_Pyr-bd"/>
</dbReference>
<comment type="cofactor">
    <cofactor evidence="1">
        <name>Mg(2+)</name>
        <dbReference type="ChEBI" id="CHEBI:18420"/>
    </cofactor>
</comment>
<dbReference type="GO" id="GO:0004591">
    <property type="term" value="F:oxoglutarate dehydrogenase (succinyl-transferring) activity"/>
    <property type="evidence" value="ECO:0007669"/>
    <property type="project" value="UniProtKB-EC"/>
</dbReference>
<evidence type="ECO:0000259" key="11">
    <source>
        <dbReference type="SMART" id="SM00861"/>
    </source>
</evidence>
<dbReference type="Pfam" id="PF02779">
    <property type="entry name" value="Transket_pyr"/>
    <property type="match status" value="1"/>
</dbReference>
<gene>
    <name evidence="12" type="ORF">UFOPK3381_00647</name>
</gene>
<evidence type="ECO:0000256" key="3">
    <source>
        <dbReference type="ARBA" id="ARBA00004813"/>
    </source>
</evidence>
<dbReference type="Gene3D" id="3.40.50.11610">
    <property type="entry name" value="Multifunctional 2-oxoglutarate metabolism enzyme, C-terminal domain"/>
    <property type="match status" value="1"/>
</dbReference>
<dbReference type="EC" id="1.2.4.2" evidence="4"/>
<dbReference type="CDD" id="cd02016">
    <property type="entry name" value="TPP_E1_OGDC_like"/>
    <property type="match status" value="1"/>
</dbReference>
<feature type="domain" description="Transketolase-like pyrimidine-binding" evidence="11">
    <location>
        <begin position="872"/>
        <end position="1065"/>
    </location>
</feature>
<dbReference type="GO" id="GO:0004149">
    <property type="term" value="F:dihydrolipoyllysine-residue succinyltransferase activity"/>
    <property type="evidence" value="ECO:0007669"/>
    <property type="project" value="UniProtKB-EC"/>
</dbReference>
<dbReference type="NCBIfam" id="NF006914">
    <property type="entry name" value="PRK09404.1"/>
    <property type="match status" value="1"/>
</dbReference>
<proteinExistence type="predicted"/>
<dbReference type="InterPro" id="IPR031717">
    <property type="entry name" value="ODO-1/KGD_C"/>
</dbReference>
<evidence type="ECO:0000256" key="1">
    <source>
        <dbReference type="ARBA" id="ARBA00001946"/>
    </source>
</evidence>
<evidence type="ECO:0000256" key="7">
    <source>
        <dbReference type="ARBA" id="ARBA00023002"/>
    </source>
</evidence>
<dbReference type="NCBIfam" id="NF008907">
    <property type="entry name" value="PRK12270.1"/>
    <property type="match status" value="1"/>
</dbReference>
<comment type="catalytic activity">
    <reaction evidence="10">
        <text>N(6)-[(R)-dihydrolipoyl]-L-lysyl-[protein] + succinyl-CoA = N(6)-[(R)-S(8)-succinyldihydrolipoyl]-L-lysyl-[protein] + CoA</text>
        <dbReference type="Rhea" id="RHEA:15213"/>
        <dbReference type="Rhea" id="RHEA-COMP:10475"/>
        <dbReference type="Rhea" id="RHEA-COMP:20092"/>
        <dbReference type="ChEBI" id="CHEBI:57287"/>
        <dbReference type="ChEBI" id="CHEBI:57292"/>
        <dbReference type="ChEBI" id="CHEBI:83100"/>
        <dbReference type="ChEBI" id="CHEBI:83120"/>
        <dbReference type="EC" id="2.3.1.61"/>
    </reaction>
</comment>
<dbReference type="Gene3D" id="3.40.50.970">
    <property type="match status" value="1"/>
</dbReference>
<reference evidence="12" key="1">
    <citation type="submission" date="2020-05" db="EMBL/GenBank/DDBJ databases">
        <authorList>
            <person name="Chiriac C."/>
            <person name="Salcher M."/>
            <person name="Ghai R."/>
            <person name="Kavagutti S V."/>
        </authorList>
    </citation>
    <scope>NUCLEOTIDE SEQUENCE</scope>
</reference>
<keyword evidence="7" id="KW-0560">Oxidoreductase</keyword>
<dbReference type="InterPro" id="IPR001078">
    <property type="entry name" value="2-oxoacid_DH_actylTfrase"/>
</dbReference>
<evidence type="ECO:0000256" key="9">
    <source>
        <dbReference type="ARBA" id="ARBA00023268"/>
    </source>
</evidence>
<dbReference type="Gene3D" id="3.30.559.10">
    <property type="entry name" value="Chloramphenicol acetyltransferase-like domain"/>
    <property type="match status" value="1"/>
</dbReference>
<accession>A0A6J7DG56</accession>
<evidence type="ECO:0000313" key="12">
    <source>
        <dbReference type="EMBL" id="CAB4868278.1"/>
    </source>
</evidence>
<keyword evidence="6" id="KW-0460">Magnesium</keyword>
<dbReference type="SMART" id="SM00861">
    <property type="entry name" value="Transket_pyr"/>
    <property type="match status" value="1"/>
</dbReference>
<dbReference type="InterPro" id="IPR001017">
    <property type="entry name" value="DH_E1"/>
</dbReference>
<comment type="cofactor">
    <cofactor evidence="2">
        <name>thiamine diphosphate</name>
        <dbReference type="ChEBI" id="CHEBI:58937"/>
    </cofactor>
</comment>
<dbReference type="Gene3D" id="1.10.287.1150">
    <property type="entry name" value="TPP helical domain"/>
    <property type="match status" value="1"/>
</dbReference>
<dbReference type="PANTHER" id="PTHR23152">
    <property type="entry name" value="2-OXOGLUTARATE DEHYDROGENASE"/>
    <property type="match status" value="1"/>
</dbReference>
<dbReference type="AlphaFoldDB" id="A0A6J7DG56"/>
<dbReference type="GO" id="GO:0005829">
    <property type="term" value="C:cytosol"/>
    <property type="evidence" value="ECO:0007669"/>
    <property type="project" value="TreeGrafter"/>
</dbReference>
<comment type="pathway">
    <text evidence="3">Carbohydrate metabolism; tricarboxylic acid cycle; succinyl-CoA from 2-oxoglutarate (dehydrogenase route): step 1/1.</text>
</comment>
<evidence type="ECO:0000256" key="5">
    <source>
        <dbReference type="ARBA" id="ARBA00022723"/>
    </source>
</evidence>
<evidence type="ECO:0000256" key="10">
    <source>
        <dbReference type="ARBA" id="ARBA00052761"/>
    </source>
</evidence>
<keyword evidence="8" id="KW-0786">Thiamine pyrophosphate</keyword>
<evidence type="ECO:0000256" key="2">
    <source>
        <dbReference type="ARBA" id="ARBA00001964"/>
    </source>
</evidence>
<dbReference type="GO" id="GO:0030976">
    <property type="term" value="F:thiamine pyrophosphate binding"/>
    <property type="evidence" value="ECO:0007669"/>
    <property type="project" value="InterPro"/>
</dbReference>
<dbReference type="GO" id="GO:0046872">
    <property type="term" value="F:metal ion binding"/>
    <property type="evidence" value="ECO:0007669"/>
    <property type="project" value="UniProtKB-KW"/>
</dbReference>
<dbReference type="GO" id="GO:0045252">
    <property type="term" value="C:oxoglutarate dehydrogenase complex"/>
    <property type="evidence" value="ECO:0007669"/>
    <property type="project" value="TreeGrafter"/>
</dbReference>
<dbReference type="Pfam" id="PF00676">
    <property type="entry name" value="E1_dh"/>
    <property type="match status" value="1"/>
</dbReference>
<dbReference type="InterPro" id="IPR029061">
    <property type="entry name" value="THDP-binding"/>
</dbReference>
<dbReference type="InterPro" id="IPR042179">
    <property type="entry name" value="KGD_C_sf"/>
</dbReference>
<dbReference type="Pfam" id="PF16870">
    <property type="entry name" value="OxoGdeHyase_C"/>
    <property type="match status" value="1"/>
</dbReference>
<dbReference type="InterPro" id="IPR032106">
    <property type="entry name" value="2-oxogl_dehyd_N"/>
</dbReference>
<dbReference type="UniPathway" id="UPA00223">
    <property type="reaction ID" value="UER00997"/>
</dbReference>
<evidence type="ECO:0000256" key="8">
    <source>
        <dbReference type="ARBA" id="ARBA00023052"/>
    </source>
</evidence>
<dbReference type="Gene3D" id="3.40.50.12470">
    <property type="match status" value="1"/>
</dbReference>
<evidence type="ECO:0000256" key="4">
    <source>
        <dbReference type="ARBA" id="ARBA00012280"/>
    </source>
</evidence>
<dbReference type="EMBL" id="CAFBLN010000020">
    <property type="protein sequence ID" value="CAB4868278.1"/>
    <property type="molecule type" value="Genomic_DNA"/>
</dbReference>